<sequence>MLKRTVLLILFSAGLSGMKAQQTIPFRVTKHNNIIVKTLVNKKDSLDLMFQIAMKDCAISPERQRKADHIIFNKEEISDDNTIEIGKITQKDVRFFDNQLAGHEADGKIGTGIFDGKAFKIDYDNNQFVMYDQKHQPDLSGFQPIKIILDHEAFYISADNVVDGKHQKEAYFALQSGYSGGILYSNDFAEEQELDKKLKVTGQKTLKNSAGKSMITKQGILPFFKLGNIVFKDVSAGFFSGDLKTQHVNYFGADMLRRFIWIFDMERQMAYIKPSKYFSEPYYKL</sequence>
<comment type="caution">
    <text evidence="1">The sequence shown here is derived from an EMBL/GenBank/DDBJ whole genome shotgun (WGS) entry which is preliminary data.</text>
</comment>
<dbReference type="Proteomes" id="UP000236413">
    <property type="component" value="Unassembled WGS sequence"/>
</dbReference>
<reference evidence="1 2" key="1">
    <citation type="submission" date="2018-04" db="EMBL/GenBank/DDBJ databases">
        <title>Chryseobacterium oncorhynchi 701B-08T from rainbow trout, and Chryseobacterium viscerum 687B-08T from diseased fish.</title>
        <authorList>
            <person name="Jeong J.-J."/>
            <person name="Lee Y.J."/>
            <person name="Pathiraja D."/>
            <person name="Park B."/>
            <person name="Choi I.-G."/>
            <person name="Kim K.D."/>
        </authorList>
    </citation>
    <scope>NUCLEOTIDE SEQUENCE [LARGE SCALE GENOMIC DNA]</scope>
    <source>
        <strain evidence="1 2">687B-08</strain>
    </source>
</reference>
<evidence type="ECO:0000313" key="2">
    <source>
        <dbReference type="Proteomes" id="UP000236413"/>
    </source>
</evidence>
<evidence type="ECO:0000313" key="1">
    <source>
        <dbReference type="EMBL" id="PWN62687.1"/>
    </source>
</evidence>
<dbReference type="AlphaFoldDB" id="A0A316WNB5"/>
<gene>
    <name evidence="1" type="ORF">C1634_007870</name>
</gene>
<name>A0A316WNB5_9FLAO</name>
<organism evidence="1 2">
    <name type="scientific">Chryseobacterium viscerum</name>
    <dbReference type="NCBI Taxonomy" id="1037377"/>
    <lineage>
        <taxon>Bacteria</taxon>
        <taxon>Pseudomonadati</taxon>
        <taxon>Bacteroidota</taxon>
        <taxon>Flavobacteriia</taxon>
        <taxon>Flavobacteriales</taxon>
        <taxon>Weeksellaceae</taxon>
        <taxon>Chryseobacterium group</taxon>
        <taxon>Chryseobacterium</taxon>
    </lineage>
</organism>
<proteinExistence type="predicted"/>
<accession>A0A316WNB5</accession>
<dbReference type="EMBL" id="PPEG02000003">
    <property type="protein sequence ID" value="PWN62687.1"/>
    <property type="molecule type" value="Genomic_DNA"/>
</dbReference>
<dbReference type="RefSeq" id="WP_109738180.1">
    <property type="nucleotide sequence ID" value="NZ_PPEG02000003.1"/>
</dbReference>
<protein>
    <submittedName>
        <fullName evidence="1">Uncharacterized protein</fullName>
    </submittedName>
</protein>